<evidence type="ECO:0008006" key="3">
    <source>
        <dbReference type="Google" id="ProtNLM"/>
    </source>
</evidence>
<gene>
    <name evidence="1" type="ORF">MU0053_003721</name>
</gene>
<evidence type="ECO:0000313" key="2">
    <source>
        <dbReference type="Proteomes" id="UP001190465"/>
    </source>
</evidence>
<proteinExistence type="predicted"/>
<evidence type="ECO:0000313" key="1">
    <source>
        <dbReference type="EMBL" id="CAJ1508064.1"/>
    </source>
</evidence>
<dbReference type="Proteomes" id="UP001190465">
    <property type="component" value="Chromosome"/>
</dbReference>
<organism evidence="1 2">
    <name type="scientific">[Mycobacterium] burgundiense</name>
    <dbReference type="NCBI Taxonomy" id="3064286"/>
    <lineage>
        <taxon>Bacteria</taxon>
        <taxon>Bacillati</taxon>
        <taxon>Actinomycetota</taxon>
        <taxon>Actinomycetes</taxon>
        <taxon>Mycobacteriales</taxon>
        <taxon>Mycobacteriaceae</taxon>
        <taxon>Mycolicibacterium</taxon>
    </lineage>
</organism>
<accession>A0ABM9M0R8</accession>
<dbReference type="RefSeq" id="WP_308479082.1">
    <property type="nucleotide sequence ID" value="NZ_OY726397.1"/>
</dbReference>
<dbReference type="EMBL" id="OY726397">
    <property type="protein sequence ID" value="CAJ1508064.1"/>
    <property type="molecule type" value="Genomic_DNA"/>
</dbReference>
<name>A0ABM9M0R8_9MYCO</name>
<reference evidence="1 2" key="1">
    <citation type="submission" date="2023-08" db="EMBL/GenBank/DDBJ databases">
        <authorList>
            <person name="Folkvardsen B D."/>
            <person name="Norman A."/>
        </authorList>
    </citation>
    <scope>NUCLEOTIDE SEQUENCE [LARGE SCALE GENOMIC DNA]</scope>
    <source>
        <strain evidence="1 2">Mu0053</strain>
    </source>
</reference>
<sequence>MTALFDVAARLAEGRAALEDAHTYVSAVRQRGHSNPELTDLASWYGTEHGLDLQRLHADRAAVETAARAATEAVDLARGQLAALVRAWTGPGAAASVEFIRRHCDSSAALADALTVAAQTCAALREELWRAVDAKVAATTAIVERVGTRRQSWLAAAQAVLTGAPDEAAVDIVDAQVAPFVATAIGNDWLRDMRTTTEAARDAYRRAIDALGQWQGVQFEVPGDLGPRPVRVAPQTTVAAAAEVVPQEVFQGPARSLSRPLCRP</sequence>
<protein>
    <recommendedName>
        <fullName evidence="3">PPE family domain-containing protein</fullName>
    </recommendedName>
</protein>
<keyword evidence="2" id="KW-1185">Reference proteome</keyword>